<dbReference type="OrthoDB" id="7862860at2"/>
<sequence length="113" mass="12632">MAEQKPTALLKLLDDERAALLRGDYADLDELAPSKQKLLARLGEQALSERNMQRVAHAVRRNQALLAAAIDGMRAARGRMDGLRQQRSSFSTYDKSGQRQQVDAGRTVIERKV</sequence>
<proteinExistence type="predicted"/>
<dbReference type="EMBL" id="FXZK01000004">
    <property type="protein sequence ID" value="SMY08243.1"/>
    <property type="molecule type" value="Genomic_DNA"/>
</dbReference>
<dbReference type="Proteomes" id="UP000201613">
    <property type="component" value="Unassembled WGS sequence"/>
</dbReference>
<dbReference type="InterPro" id="IPR036679">
    <property type="entry name" value="FlgN-like_sf"/>
</dbReference>
<dbReference type="GO" id="GO:0044780">
    <property type="term" value="P:bacterial-type flagellum assembly"/>
    <property type="evidence" value="ECO:0007669"/>
    <property type="project" value="InterPro"/>
</dbReference>
<evidence type="ECO:0000313" key="2">
    <source>
        <dbReference type="EMBL" id="SMY08243.1"/>
    </source>
</evidence>
<reference evidence="2 3" key="1">
    <citation type="submission" date="2017-05" db="EMBL/GenBank/DDBJ databases">
        <authorList>
            <person name="Song R."/>
            <person name="Chenine A.L."/>
            <person name="Ruprecht R.M."/>
        </authorList>
    </citation>
    <scope>NUCLEOTIDE SEQUENCE [LARGE SCALE GENOMIC DNA]</scope>
    <source>
        <strain evidence="2 3">CECT 8899</strain>
    </source>
</reference>
<dbReference type="AlphaFoldDB" id="A0A238LF90"/>
<evidence type="ECO:0000256" key="1">
    <source>
        <dbReference type="SAM" id="MobiDB-lite"/>
    </source>
</evidence>
<protein>
    <submittedName>
        <fullName evidence="2">FlgN protein</fullName>
    </submittedName>
</protein>
<evidence type="ECO:0000313" key="3">
    <source>
        <dbReference type="Proteomes" id="UP000201613"/>
    </source>
</evidence>
<organism evidence="2 3">
    <name type="scientific">Flavimaricola marinus</name>
    <dbReference type="NCBI Taxonomy" id="1819565"/>
    <lineage>
        <taxon>Bacteria</taxon>
        <taxon>Pseudomonadati</taxon>
        <taxon>Pseudomonadota</taxon>
        <taxon>Alphaproteobacteria</taxon>
        <taxon>Rhodobacterales</taxon>
        <taxon>Paracoccaceae</taxon>
        <taxon>Flavimaricola</taxon>
    </lineage>
</organism>
<keyword evidence="3" id="KW-1185">Reference proteome</keyword>
<feature type="compositionally biased region" description="Polar residues" evidence="1">
    <location>
        <begin position="85"/>
        <end position="101"/>
    </location>
</feature>
<gene>
    <name evidence="2" type="ORF">LOM8899_02393</name>
</gene>
<dbReference type="SUPFAM" id="SSF140566">
    <property type="entry name" value="FlgN-like"/>
    <property type="match status" value="1"/>
</dbReference>
<accession>A0A238LF90</accession>
<feature type="region of interest" description="Disordered" evidence="1">
    <location>
        <begin position="81"/>
        <end position="113"/>
    </location>
</feature>
<dbReference type="Gene3D" id="1.20.58.300">
    <property type="entry name" value="FlgN-like"/>
    <property type="match status" value="1"/>
</dbReference>
<name>A0A238LF90_9RHOB</name>
<dbReference type="RefSeq" id="WP_093992441.1">
    <property type="nucleotide sequence ID" value="NZ_FXZK01000004.1"/>
</dbReference>